<accession>A0A1G6N8D3</accession>
<feature type="transmembrane region" description="Helical" evidence="1">
    <location>
        <begin position="186"/>
        <end position="207"/>
    </location>
</feature>
<dbReference type="EMBL" id="FMZM01000003">
    <property type="protein sequence ID" value="SDC64098.1"/>
    <property type="molecule type" value="Genomic_DNA"/>
</dbReference>
<reference evidence="2 3" key="1">
    <citation type="submission" date="2016-10" db="EMBL/GenBank/DDBJ databases">
        <authorList>
            <person name="de Groot N.N."/>
        </authorList>
    </citation>
    <scope>NUCLEOTIDE SEQUENCE [LARGE SCALE GENOMIC DNA]</scope>
    <source>
        <strain evidence="2 3">CGMCC 4.6858</strain>
    </source>
</reference>
<feature type="transmembrane region" description="Helical" evidence="1">
    <location>
        <begin position="272"/>
        <end position="289"/>
    </location>
</feature>
<feature type="transmembrane region" description="Helical" evidence="1">
    <location>
        <begin position="156"/>
        <end position="174"/>
    </location>
</feature>
<sequence length="330" mass="34763">MPGDIAGPSVAGVRWTRWGPVLVLVLLAPWSAEMAWGGFPVTLIVPILLFLAPLYGGAALLIRELARRTGRGWPTILLLAAAFGVLQAGVVDQSLFNPAYGRYDFQHPVHVPGIDVSLYYLVAFLAGHVVASIAVPIVVAEAWSQRPTEPWLSRRALGVVAVVYALASVVNHVGVKEDEGDGFQAAPLQTAVALGAVLVLALVAWWWPARPARPSRVPPPWALAVVGFVAYLLYLPGEGAGALVVAAVAIALVVLLVGSWSRSTRWTSRHTTTLAIGAFLVGAVAPFLNEPYDVEVSAGSELLSDLVAAAVCLAVVGATLARRAAYPLAR</sequence>
<keyword evidence="3" id="KW-1185">Reference proteome</keyword>
<evidence type="ECO:0000313" key="2">
    <source>
        <dbReference type="EMBL" id="SDC64098.1"/>
    </source>
</evidence>
<evidence type="ECO:0000313" key="3">
    <source>
        <dbReference type="Proteomes" id="UP000199034"/>
    </source>
</evidence>
<dbReference type="STRING" id="1045774.SAMN05421872_103178"/>
<feature type="transmembrane region" description="Helical" evidence="1">
    <location>
        <begin position="73"/>
        <end position="91"/>
    </location>
</feature>
<keyword evidence="1" id="KW-0472">Membrane</keyword>
<dbReference type="AlphaFoldDB" id="A0A1G6N8D3"/>
<proteinExistence type="predicted"/>
<feature type="transmembrane region" description="Helical" evidence="1">
    <location>
        <begin position="301"/>
        <end position="321"/>
    </location>
</feature>
<gene>
    <name evidence="2" type="ORF">SAMN05421872_103178</name>
</gene>
<name>A0A1G6N8D3_9ACTN</name>
<evidence type="ECO:0000256" key="1">
    <source>
        <dbReference type="SAM" id="Phobius"/>
    </source>
</evidence>
<organism evidence="2 3">
    <name type="scientific">Nocardioides lianchengensis</name>
    <dbReference type="NCBI Taxonomy" id="1045774"/>
    <lineage>
        <taxon>Bacteria</taxon>
        <taxon>Bacillati</taxon>
        <taxon>Actinomycetota</taxon>
        <taxon>Actinomycetes</taxon>
        <taxon>Propionibacteriales</taxon>
        <taxon>Nocardioidaceae</taxon>
        <taxon>Nocardioides</taxon>
    </lineage>
</organism>
<keyword evidence="1" id="KW-0812">Transmembrane</keyword>
<feature type="transmembrane region" description="Helical" evidence="1">
    <location>
        <begin position="38"/>
        <end position="61"/>
    </location>
</feature>
<feature type="transmembrane region" description="Helical" evidence="1">
    <location>
        <begin position="118"/>
        <end position="144"/>
    </location>
</feature>
<feature type="transmembrane region" description="Helical" evidence="1">
    <location>
        <begin position="219"/>
        <end position="235"/>
    </location>
</feature>
<dbReference type="Proteomes" id="UP000199034">
    <property type="component" value="Unassembled WGS sequence"/>
</dbReference>
<keyword evidence="1" id="KW-1133">Transmembrane helix</keyword>
<protein>
    <submittedName>
        <fullName evidence="2">Uncharacterized protein</fullName>
    </submittedName>
</protein>
<feature type="transmembrane region" description="Helical" evidence="1">
    <location>
        <begin position="241"/>
        <end position="260"/>
    </location>
</feature>